<dbReference type="AlphaFoldDB" id="A0A9P7S4V2"/>
<accession>A0A9P7S4V2</accession>
<comment type="caution">
    <text evidence="2">The sequence shown here is derived from an EMBL/GenBank/DDBJ whole genome shotgun (WGS) entry which is preliminary data.</text>
</comment>
<dbReference type="Proteomes" id="UP001049176">
    <property type="component" value="Chromosome 3"/>
</dbReference>
<sequence length="154" mass="16542">MTLKQLLVTLFLQLLQMMSVLAQTPVTLNVVEKTSYPFSTPGNTQEFELAGTGTDGATTLVDRIRVSEYLVFDDTHSTPFLSTATAASTYTQTFIAVGSSAYEIIYVPEETGAVAVSQSCVFGGQDKGQCVEEDWVVGQSSTQTTTFTGPAVPY</sequence>
<dbReference type="RefSeq" id="XP_043011969.1">
    <property type="nucleotide sequence ID" value="XM_043150879.1"/>
</dbReference>
<evidence type="ECO:0000313" key="3">
    <source>
        <dbReference type="Proteomes" id="UP001049176"/>
    </source>
</evidence>
<keyword evidence="3" id="KW-1185">Reference proteome</keyword>
<proteinExistence type="predicted"/>
<organism evidence="2 3">
    <name type="scientific">Marasmius oreades</name>
    <name type="common">fairy-ring Marasmius</name>
    <dbReference type="NCBI Taxonomy" id="181124"/>
    <lineage>
        <taxon>Eukaryota</taxon>
        <taxon>Fungi</taxon>
        <taxon>Dikarya</taxon>
        <taxon>Basidiomycota</taxon>
        <taxon>Agaricomycotina</taxon>
        <taxon>Agaricomycetes</taxon>
        <taxon>Agaricomycetidae</taxon>
        <taxon>Agaricales</taxon>
        <taxon>Marasmiineae</taxon>
        <taxon>Marasmiaceae</taxon>
        <taxon>Marasmius</taxon>
    </lineage>
</organism>
<dbReference type="GeneID" id="66075314"/>
<name>A0A9P7S4V2_9AGAR</name>
<feature type="chain" id="PRO_5040412726" evidence="1">
    <location>
        <begin position="23"/>
        <end position="154"/>
    </location>
</feature>
<dbReference type="OrthoDB" id="3053532at2759"/>
<keyword evidence="1" id="KW-0732">Signal</keyword>
<protein>
    <submittedName>
        <fullName evidence="2">Uncharacterized protein</fullName>
    </submittedName>
</protein>
<dbReference type="EMBL" id="CM032183">
    <property type="protein sequence ID" value="KAG7095499.1"/>
    <property type="molecule type" value="Genomic_DNA"/>
</dbReference>
<gene>
    <name evidence="2" type="ORF">E1B28_006238</name>
</gene>
<dbReference type="KEGG" id="more:E1B28_006238"/>
<feature type="signal peptide" evidence="1">
    <location>
        <begin position="1"/>
        <end position="22"/>
    </location>
</feature>
<evidence type="ECO:0000256" key="1">
    <source>
        <dbReference type="SAM" id="SignalP"/>
    </source>
</evidence>
<reference evidence="2" key="1">
    <citation type="journal article" date="2021" name="Genome Biol. Evol.">
        <title>The assembled and annotated genome of the fairy-ring fungus Marasmius oreades.</title>
        <authorList>
            <person name="Hiltunen M."/>
            <person name="Ament-Velasquez S.L."/>
            <person name="Johannesson H."/>
        </authorList>
    </citation>
    <scope>NUCLEOTIDE SEQUENCE</scope>
    <source>
        <strain evidence="2">03SP1</strain>
    </source>
</reference>
<evidence type="ECO:0000313" key="2">
    <source>
        <dbReference type="EMBL" id="KAG7095499.1"/>
    </source>
</evidence>